<evidence type="ECO:0000256" key="2">
    <source>
        <dbReference type="ARBA" id="ARBA00022448"/>
    </source>
</evidence>
<feature type="transmembrane region" description="Helical" evidence="7">
    <location>
        <begin position="36"/>
        <end position="57"/>
    </location>
</feature>
<evidence type="ECO:0000256" key="7">
    <source>
        <dbReference type="SAM" id="Phobius"/>
    </source>
</evidence>
<keyword evidence="6 7" id="KW-0472">Membrane</keyword>
<evidence type="ECO:0000313" key="9">
    <source>
        <dbReference type="Proteomes" id="UP000295131"/>
    </source>
</evidence>
<proteinExistence type="predicted"/>
<evidence type="ECO:0000256" key="5">
    <source>
        <dbReference type="ARBA" id="ARBA00022989"/>
    </source>
</evidence>
<dbReference type="GO" id="GO:0022857">
    <property type="term" value="F:transmembrane transporter activity"/>
    <property type="evidence" value="ECO:0007669"/>
    <property type="project" value="InterPro"/>
</dbReference>
<dbReference type="InterPro" id="IPR011701">
    <property type="entry name" value="MFS"/>
</dbReference>
<accession>A0A4R5PP56</accession>
<feature type="transmembrane region" description="Helical" evidence="7">
    <location>
        <begin position="165"/>
        <end position="183"/>
    </location>
</feature>
<reference evidence="8 9" key="1">
    <citation type="journal article" date="2013" name="Int. J. Syst. Evol. Microbiol.">
        <title>Hoeflea suaedae sp. nov., an endophytic bacterium isolated from the root of the halophyte Suaeda maritima.</title>
        <authorList>
            <person name="Chung E.J."/>
            <person name="Park J.A."/>
            <person name="Pramanik P."/>
            <person name="Bibi F."/>
            <person name="Jeon C.O."/>
            <person name="Chung Y.R."/>
        </authorList>
    </citation>
    <scope>NUCLEOTIDE SEQUENCE [LARGE SCALE GENOMIC DNA]</scope>
    <source>
        <strain evidence="8 9">YC6898</strain>
    </source>
</reference>
<dbReference type="PANTHER" id="PTHR23513:SF9">
    <property type="entry name" value="ENTEROBACTIN EXPORTER ENTS"/>
    <property type="match status" value="1"/>
</dbReference>
<organism evidence="8 9">
    <name type="scientific">Pseudohoeflea suaedae</name>
    <dbReference type="NCBI Taxonomy" id="877384"/>
    <lineage>
        <taxon>Bacteria</taxon>
        <taxon>Pseudomonadati</taxon>
        <taxon>Pseudomonadota</taxon>
        <taxon>Alphaproteobacteria</taxon>
        <taxon>Hyphomicrobiales</taxon>
        <taxon>Rhizobiaceae</taxon>
        <taxon>Pseudohoeflea</taxon>
    </lineage>
</organism>
<dbReference type="OrthoDB" id="9793136at2"/>
<evidence type="ECO:0000256" key="3">
    <source>
        <dbReference type="ARBA" id="ARBA00022475"/>
    </source>
</evidence>
<dbReference type="Pfam" id="PF07690">
    <property type="entry name" value="MFS_1"/>
    <property type="match status" value="1"/>
</dbReference>
<keyword evidence="5 7" id="KW-1133">Transmembrane helix</keyword>
<feature type="transmembrane region" description="Helical" evidence="7">
    <location>
        <begin position="140"/>
        <end position="159"/>
    </location>
</feature>
<keyword evidence="2" id="KW-0813">Transport</keyword>
<sequence length="405" mass="42787">MKSFSRFFIAAFVSSIGSQITLFAAPLLVYHHTGSLSYAGLSYAIEQGIGALSLPLGGVMADRVGATRLYIIADIARFLICILCFLLMISFPDDIFLVVSVCAGALCFCLNLAYVALESAVPKYIPQADLHKAQSMLQSIEQLSLLVGPVAAAGLVAMIGGEQLYIVAAGTFLVSLACMLLSGRIGELSAMTHEASPLADLVTGARTLFRNTDLILLCLFTTFNNIVYCSLLSVGAATVAGTFGLADAYYGALIFTAGFFTLLVMMLVPALKRRLSMSGIGILSVLGIASGGLMVALSTQFWMFFIGFALVVAADALTSVYLRTERVRHIPSEHLGKTLGLMVMITALSYPLAGLIVGIFTDLIGFNALILALSTLCLTGNVLVMRALSSRAMLPAGPETSSARV</sequence>
<feature type="transmembrane region" description="Helical" evidence="7">
    <location>
        <begin position="275"/>
        <end position="295"/>
    </location>
</feature>
<dbReference type="CDD" id="cd06173">
    <property type="entry name" value="MFS_MefA_like"/>
    <property type="match status" value="1"/>
</dbReference>
<dbReference type="AlphaFoldDB" id="A0A4R5PP56"/>
<dbReference type="PANTHER" id="PTHR23513">
    <property type="entry name" value="INTEGRAL MEMBRANE EFFLUX PROTEIN-RELATED"/>
    <property type="match status" value="1"/>
</dbReference>
<comment type="caution">
    <text evidence="8">The sequence shown here is derived from an EMBL/GenBank/DDBJ whole genome shotgun (WGS) entry which is preliminary data.</text>
</comment>
<dbReference type="InterPro" id="IPR036259">
    <property type="entry name" value="MFS_trans_sf"/>
</dbReference>
<keyword evidence="9" id="KW-1185">Reference proteome</keyword>
<name>A0A4R5PP56_9HYPH</name>
<dbReference type="Gene3D" id="1.20.1250.20">
    <property type="entry name" value="MFS general substrate transporter like domains"/>
    <property type="match status" value="1"/>
</dbReference>
<dbReference type="RefSeq" id="WP_133283266.1">
    <property type="nucleotide sequence ID" value="NZ_SMSI01000001.1"/>
</dbReference>
<keyword evidence="3" id="KW-1003">Cell membrane</keyword>
<feature type="transmembrane region" description="Helical" evidence="7">
    <location>
        <begin position="214"/>
        <end position="236"/>
    </location>
</feature>
<feature type="transmembrane region" description="Helical" evidence="7">
    <location>
        <begin position="7"/>
        <end position="30"/>
    </location>
</feature>
<feature type="transmembrane region" description="Helical" evidence="7">
    <location>
        <begin position="248"/>
        <end position="268"/>
    </location>
</feature>
<dbReference type="EMBL" id="SMSI01000001">
    <property type="protein sequence ID" value="TDH38431.1"/>
    <property type="molecule type" value="Genomic_DNA"/>
</dbReference>
<feature type="transmembrane region" description="Helical" evidence="7">
    <location>
        <begin position="69"/>
        <end position="89"/>
    </location>
</feature>
<feature type="transmembrane region" description="Helical" evidence="7">
    <location>
        <begin position="301"/>
        <end position="322"/>
    </location>
</feature>
<evidence type="ECO:0000256" key="6">
    <source>
        <dbReference type="ARBA" id="ARBA00023136"/>
    </source>
</evidence>
<protein>
    <submittedName>
        <fullName evidence="8">MFS transporter</fullName>
    </submittedName>
</protein>
<comment type="subcellular location">
    <subcellularLocation>
        <location evidence="1">Cell membrane</location>
        <topology evidence="1">Multi-pass membrane protein</topology>
    </subcellularLocation>
</comment>
<dbReference type="SUPFAM" id="SSF103473">
    <property type="entry name" value="MFS general substrate transporter"/>
    <property type="match status" value="1"/>
</dbReference>
<dbReference type="Proteomes" id="UP000295131">
    <property type="component" value="Unassembled WGS sequence"/>
</dbReference>
<evidence type="ECO:0000256" key="1">
    <source>
        <dbReference type="ARBA" id="ARBA00004651"/>
    </source>
</evidence>
<evidence type="ECO:0000313" key="8">
    <source>
        <dbReference type="EMBL" id="TDH38431.1"/>
    </source>
</evidence>
<gene>
    <name evidence="8" type="ORF">E2A64_04775</name>
</gene>
<feature type="transmembrane region" description="Helical" evidence="7">
    <location>
        <begin position="363"/>
        <end position="384"/>
    </location>
</feature>
<feature type="transmembrane region" description="Helical" evidence="7">
    <location>
        <begin position="334"/>
        <end position="357"/>
    </location>
</feature>
<feature type="transmembrane region" description="Helical" evidence="7">
    <location>
        <begin position="95"/>
        <end position="117"/>
    </location>
</feature>
<evidence type="ECO:0000256" key="4">
    <source>
        <dbReference type="ARBA" id="ARBA00022692"/>
    </source>
</evidence>
<keyword evidence="4 7" id="KW-0812">Transmembrane</keyword>
<dbReference type="GO" id="GO:0005886">
    <property type="term" value="C:plasma membrane"/>
    <property type="evidence" value="ECO:0007669"/>
    <property type="project" value="UniProtKB-SubCell"/>
</dbReference>